<dbReference type="PROSITE" id="PS00022">
    <property type="entry name" value="EGF_1"/>
    <property type="match status" value="1"/>
</dbReference>
<evidence type="ECO:0000256" key="4">
    <source>
        <dbReference type="ARBA" id="ARBA00023157"/>
    </source>
</evidence>
<dbReference type="SUPFAM" id="SSF57196">
    <property type="entry name" value="EGF/Laminin"/>
    <property type="match status" value="2"/>
</dbReference>
<dbReference type="InterPro" id="IPR000742">
    <property type="entry name" value="EGF"/>
</dbReference>
<reference evidence="7" key="1">
    <citation type="submission" date="2021-02" db="EMBL/GenBank/DDBJ databases">
        <authorList>
            <person name="Nowell W R."/>
        </authorList>
    </citation>
    <scope>NUCLEOTIDE SEQUENCE</scope>
</reference>
<dbReference type="Gene3D" id="2.10.25.10">
    <property type="entry name" value="Laminin"/>
    <property type="match status" value="2"/>
</dbReference>
<feature type="disulfide bond" evidence="5">
    <location>
        <begin position="114"/>
        <end position="123"/>
    </location>
</feature>
<comment type="caution">
    <text evidence="5">Lacks conserved residue(s) required for the propagation of feature annotation.</text>
</comment>
<dbReference type="Proteomes" id="UP000681720">
    <property type="component" value="Unassembled WGS sequence"/>
</dbReference>
<evidence type="ECO:0000313" key="8">
    <source>
        <dbReference type="Proteomes" id="UP000681720"/>
    </source>
</evidence>
<evidence type="ECO:0000256" key="2">
    <source>
        <dbReference type="ARBA" id="ARBA00022729"/>
    </source>
</evidence>
<dbReference type="InterPro" id="IPR051022">
    <property type="entry name" value="Notch_Cell-Fate_Det"/>
</dbReference>
<evidence type="ECO:0000313" key="7">
    <source>
        <dbReference type="EMBL" id="CAF4147222.1"/>
    </source>
</evidence>
<protein>
    <recommendedName>
        <fullName evidence="6">EGF-like domain-containing protein</fullName>
    </recommendedName>
</protein>
<keyword evidence="3" id="KW-0677">Repeat</keyword>
<dbReference type="GO" id="GO:0007157">
    <property type="term" value="P:heterophilic cell-cell adhesion via plasma membrane cell adhesion molecules"/>
    <property type="evidence" value="ECO:0007669"/>
    <property type="project" value="TreeGrafter"/>
</dbReference>
<organism evidence="7 8">
    <name type="scientific">Rotaria magnacalcarata</name>
    <dbReference type="NCBI Taxonomy" id="392030"/>
    <lineage>
        <taxon>Eukaryota</taxon>
        <taxon>Metazoa</taxon>
        <taxon>Spiralia</taxon>
        <taxon>Gnathifera</taxon>
        <taxon>Rotifera</taxon>
        <taxon>Eurotatoria</taxon>
        <taxon>Bdelloidea</taxon>
        <taxon>Philodinida</taxon>
        <taxon>Philodinidae</taxon>
        <taxon>Rotaria</taxon>
    </lineage>
</organism>
<dbReference type="SMART" id="SM00181">
    <property type="entry name" value="EGF"/>
    <property type="match status" value="2"/>
</dbReference>
<dbReference type="GO" id="GO:0032991">
    <property type="term" value="C:protein-containing complex"/>
    <property type="evidence" value="ECO:0007669"/>
    <property type="project" value="TreeGrafter"/>
</dbReference>
<keyword evidence="1 5" id="KW-0245">EGF-like domain</keyword>
<sequence>MRYTLPQTPPTIILILTSTGKPSVQYFASPNCSNPNYIGTFCNISKISCDVHKPCQSPKICINDPTVPGGYYCQLENNFTDTNNGVNSGSCKSNSCLYNGICVSLNNTRFYCNCTPERTGHRCEHLINYCHNVTCLNKGVCRTLNLDYQCECPSGSYSGRHCEYSSR</sequence>
<keyword evidence="4 5" id="KW-1015">Disulfide bond</keyword>
<evidence type="ECO:0000256" key="5">
    <source>
        <dbReference type="PROSITE-ProRule" id="PRU00076"/>
    </source>
</evidence>
<gene>
    <name evidence="7" type="ORF">GIL414_LOCUS19328</name>
</gene>
<name>A0A8S2R719_9BILA</name>
<dbReference type="GO" id="GO:0045197">
    <property type="term" value="P:establishment or maintenance of epithelial cell apical/basal polarity"/>
    <property type="evidence" value="ECO:0007669"/>
    <property type="project" value="TreeGrafter"/>
</dbReference>
<dbReference type="GO" id="GO:0005886">
    <property type="term" value="C:plasma membrane"/>
    <property type="evidence" value="ECO:0007669"/>
    <property type="project" value="TreeGrafter"/>
</dbReference>
<proteinExistence type="predicted"/>
<dbReference type="PROSITE" id="PS50026">
    <property type="entry name" value="EGF_3"/>
    <property type="match status" value="2"/>
</dbReference>
<dbReference type="PANTHER" id="PTHR24049:SF22">
    <property type="entry name" value="DROSOPHILA CRUMBS HOMOLOG"/>
    <property type="match status" value="1"/>
</dbReference>
<feature type="domain" description="EGF-like" evidence="6">
    <location>
        <begin position="126"/>
        <end position="163"/>
    </location>
</feature>
<evidence type="ECO:0000256" key="3">
    <source>
        <dbReference type="ARBA" id="ARBA00022737"/>
    </source>
</evidence>
<comment type="caution">
    <text evidence="7">The sequence shown here is derived from an EMBL/GenBank/DDBJ whole genome shotgun (WGS) entry which is preliminary data.</text>
</comment>
<dbReference type="AlphaFoldDB" id="A0A8S2R719"/>
<dbReference type="EMBL" id="CAJOBJ010009825">
    <property type="protein sequence ID" value="CAF4147222.1"/>
    <property type="molecule type" value="Genomic_DNA"/>
</dbReference>
<dbReference type="PANTHER" id="PTHR24049">
    <property type="entry name" value="CRUMBS FAMILY MEMBER"/>
    <property type="match status" value="1"/>
</dbReference>
<accession>A0A8S2R719</accession>
<feature type="domain" description="EGF-like" evidence="6">
    <location>
        <begin position="87"/>
        <end position="124"/>
    </location>
</feature>
<evidence type="ECO:0000256" key="1">
    <source>
        <dbReference type="ARBA" id="ARBA00022536"/>
    </source>
</evidence>
<feature type="non-terminal residue" evidence="7">
    <location>
        <position position="1"/>
    </location>
</feature>
<evidence type="ECO:0000259" key="6">
    <source>
        <dbReference type="PROSITE" id="PS50026"/>
    </source>
</evidence>
<keyword evidence="2" id="KW-0732">Signal</keyword>